<comment type="similarity">
    <text evidence="2">Belongs to the GSP F family.</text>
</comment>
<dbReference type="EMBL" id="CP009761">
    <property type="protein sequence ID" value="AIZ37002.1"/>
    <property type="molecule type" value="Genomic_DNA"/>
</dbReference>
<evidence type="ECO:0000256" key="3">
    <source>
        <dbReference type="ARBA" id="ARBA00022475"/>
    </source>
</evidence>
<feature type="domain" description="Type II secretion system protein GspF" evidence="8">
    <location>
        <begin position="231"/>
        <end position="351"/>
    </location>
</feature>
<reference evidence="9 10" key="1">
    <citation type="submission" date="2014-10" db="EMBL/GenBank/DDBJ databases">
        <title>Complete genome sequence of Parvimonas micra KCOM 1535 (= ChDC B708).</title>
        <authorList>
            <person name="Kook J.-K."/>
            <person name="Park S.-N."/>
            <person name="Lim Y.K."/>
            <person name="Roh H."/>
        </authorList>
    </citation>
    <scope>NUCLEOTIDE SEQUENCE [LARGE SCALE GENOMIC DNA]</scope>
    <source>
        <strain evidence="10">KCOM 1535 / ChDC B708</strain>
    </source>
</reference>
<dbReference type="InterPro" id="IPR003004">
    <property type="entry name" value="GspF/PilC"/>
</dbReference>
<feature type="transmembrane region" description="Helical" evidence="7">
    <location>
        <begin position="332"/>
        <end position="353"/>
    </location>
</feature>
<dbReference type="Proteomes" id="UP000031386">
    <property type="component" value="Chromosome"/>
</dbReference>
<evidence type="ECO:0000256" key="2">
    <source>
        <dbReference type="ARBA" id="ARBA00005745"/>
    </source>
</evidence>
<keyword evidence="3" id="KW-1003">Cell membrane</keyword>
<feature type="transmembrane region" description="Helical" evidence="7">
    <location>
        <begin position="122"/>
        <end position="144"/>
    </location>
</feature>
<dbReference type="STRING" id="33033.NW74_06505"/>
<dbReference type="PANTHER" id="PTHR30012">
    <property type="entry name" value="GENERAL SECRETION PATHWAY PROTEIN"/>
    <property type="match status" value="1"/>
</dbReference>
<dbReference type="AlphaFoldDB" id="A0A0B4S2F8"/>
<dbReference type="GO" id="GO:0005886">
    <property type="term" value="C:plasma membrane"/>
    <property type="evidence" value="ECO:0007669"/>
    <property type="project" value="UniProtKB-SubCell"/>
</dbReference>
<dbReference type="PRINTS" id="PR00812">
    <property type="entry name" value="BCTERIALGSPF"/>
</dbReference>
<keyword evidence="6 7" id="KW-0472">Membrane</keyword>
<feature type="domain" description="Type II secretion system protein GspF" evidence="8">
    <location>
        <begin position="32"/>
        <end position="149"/>
    </location>
</feature>
<evidence type="ECO:0000256" key="1">
    <source>
        <dbReference type="ARBA" id="ARBA00004651"/>
    </source>
</evidence>
<dbReference type="KEGG" id="pmic:NW74_06505"/>
<evidence type="ECO:0000313" key="9">
    <source>
        <dbReference type="EMBL" id="AIZ37002.1"/>
    </source>
</evidence>
<dbReference type="PANTHER" id="PTHR30012:SF0">
    <property type="entry name" value="TYPE II SECRETION SYSTEM PROTEIN F-RELATED"/>
    <property type="match status" value="1"/>
</dbReference>
<proteinExistence type="inferred from homology"/>
<evidence type="ECO:0000313" key="10">
    <source>
        <dbReference type="Proteomes" id="UP000031386"/>
    </source>
</evidence>
<dbReference type="OrthoDB" id="9805682at2"/>
<gene>
    <name evidence="9" type="ORF">NW74_06505</name>
</gene>
<keyword evidence="4 7" id="KW-0812">Transmembrane</keyword>
<name>A0A0B4S2F8_9FIRM</name>
<evidence type="ECO:0000256" key="4">
    <source>
        <dbReference type="ARBA" id="ARBA00022692"/>
    </source>
</evidence>
<sequence>MSFKEKVFNILNMEIGNKHNLLDLSISLKEAGLLLKSNINTAETINLLSKTSPNKNLKKIFSEVYENLLQGHDLYNSFLKVNKFDNLFLSLIKSGESSERLSEVFLYLSLYYEKKYKLKQKLISLLTYPFILLSVTVIVLIFLLNNVIPTFLDIFEDSNIELPAITKLLIKSMDFIKYNYLFVILGILIFIVFLKLIFKKYKVRRFFGKLIFKIPYIKSHYQNYITSVIAKNFTILLNGNINIVDSLDIIKNSTRNVFIQEHLEKAILEIKNGNLISTSLNDDLIFNPAFINMLAIGESSENLVEILESATEYYDSKINYSVDKILQYLQPVIIILISLFVAFIVFAIAIPIFDLSNGISIE</sequence>
<dbReference type="Pfam" id="PF00482">
    <property type="entry name" value="T2SSF"/>
    <property type="match status" value="2"/>
</dbReference>
<evidence type="ECO:0000256" key="5">
    <source>
        <dbReference type="ARBA" id="ARBA00022989"/>
    </source>
</evidence>
<evidence type="ECO:0000259" key="8">
    <source>
        <dbReference type="Pfam" id="PF00482"/>
    </source>
</evidence>
<feature type="transmembrane region" description="Helical" evidence="7">
    <location>
        <begin position="178"/>
        <end position="198"/>
    </location>
</feature>
<evidence type="ECO:0000256" key="7">
    <source>
        <dbReference type="SAM" id="Phobius"/>
    </source>
</evidence>
<evidence type="ECO:0000256" key="6">
    <source>
        <dbReference type="ARBA" id="ARBA00023136"/>
    </source>
</evidence>
<dbReference type="Gene3D" id="1.20.81.30">
    <property type="entry name" value="Type II secretion system (T2SS), domain F"/>
    <property type="match status" value="2"/>
</dbReference>
<dbReference type="InterPro" id="IPR018076">
    <property type="entry name" value="T2SS_GspF_dom"/>
</dbReference>
<accession>A0A0B4S2F8</accession>
<protein>
    <submittedName>
        <fullName evidence="9">Type II secretion protein F</fullName>
    </submittedName>
</protein>
<dbReference type="RefSeq" id="WP_041954560.1">
    <property type="nucleotide sequence ID" value="NZ_CP009761.1"/>
</dbReference>
<organism evidence="9 10">
    <name type="scientific">Parvimonas micra</name>
    <dbReference type="NCBI Taxonomy" id="33033"/>
    <lineage>
        <taxon>Bacteria</taxon>
        <taxon>Bacillati</taxon>
        <taxon>Bacillota</taxon>
        <taxon>Tissierellia</taxon>
        <taxon>Tissierellales</taxon>
        <taxon>Peptoniphilaceae</taxon>
        <taxon>Parvimonas</taxon>
    </lineage>
</organism>
<dbReference type="InterPro" id="IPR042094">
    <property type="entry name" value="T2SS_GspF_sf"/>
</dbReference>
<comment type="subcellular location">
    <subcellularLocation>
        <location evidence="1">Cell membrane</location>
        <topology evidence="1">Multi-pass membrane protein</topology>
    </subcellularLocation>
</comment>
<keyword evidence="10" id="KW-1185">Reference proteome</keyword>
<keyword evidence="5 7" id="KW-1133">Transmembrane helix</keyword>